<gene>
    <name evidence="8" type="ORF">METZ01_LOCUS94932</name>
</gene>
<dbReference type="PANTHER" id="PTHR11434:SF16">
    <property type="entry name" value="NADH-UBIQUINONE OXIDOREDUCTASE CHAIN 4L"/>
    <property type="match status" value="1"/>
</dbReference>
<dbReference type="InterPro" id="IPR039428">
    <property type="entry name" value="NUOK/Mnh_C1-like"/>
</dbReference>
<keyword evidence="5 7" id="KW-1133">Transmembrane helix</keyword>
<evidence type="ECO:0000256" key="2">
    <source>
        <dbReference type="ARBA" id="ARBA00010519"/>
    </source>
</evidence>
<keyword evidence="3" id="KW-0813">Transport</keyword>
<comment type="subcellular location">
    <subcellularLocation>
        <location evidence="1">Membrane</location>
        <topology evidence="1">Multi-pass membrane protein</topology>
    </subcellularLocation>
</comment>
<accession>A0A381VQP5</accession>
<keyword evidence="4 7" id="KW-0812">Transmembrane</keyword>
<dbReference type="GO" id="GO:0042773">
    <property type="term" value="P:ATP synthesis coupled electron transport"/>
    <property type="evidence" value="ECO:0007669"/>
    <property type="project" value="InterPro"/>
</dbReference>
<name>A0A381VQP5_9ZZZZ</name>
<evidence type="ECO:0000256" key="1">
    <source>
        <dbReference type="ARBA" id="ARBA00004141"/>
    </source>
</evidence>
<dbReference type="NCBIfam" id="NF004320">
    <property type="entry name" value="PRK05715.1-2"/>
    <property type="match status" value="1"/>
</dbReference>
<evidence type="ECO:0000256" key="4">
    <source>
        <dbReference type="ARBA" id="ARBA00022692"/>
    </source>
</evidence>
<feature type="transmembrane region" description="Helical" evidence="7">
    <location>
        <begin position="58"/>
        <end position="78"/>
    </location>
</feature>
<sequence>MEYGLLLAGILFLIGLLGVLVRRNIILILMSLEIMLNACGLAFIMVGAHWGIADGQIMFMLILSIAAAEVSVGLGLLLQVNRRYGSLDIDQANRMVG</sequence>
<feature type="transmembrane region" description="Helical" evidence="7">
    <location>
        <begin position="34"/>
        <end position="52"/>
    </location>
</feature>
<dbReference type="GO" id="GO:0016651">
    <property type="term" value="F:oxidoreductase activity, acting on NAD(P)H"/>
    <property type="evidence" value="ECO:0007669"/>
    <property type="project" value="InterPro"/>
</dbReference>
<dbReference type="AlphaFoldDB" id="A0A381VQP5"/>
<evidence type="ECO:0000256" key="5">
    <source>
        <dbReference type="ARBA" id="ARBA00022989"/>
    </source>
</evidence>
<dbReference type="Gene3D" id="1.10.287.3510">
    <property type="match status" value="1"/>
</dbReference>
<comment type="similarity">
    <text evidence="2">Belongs to the complex I subunit 4L family.</text>
</comment>
<evidence type="ECO:0000256" key="3">
    <source>
        <dbReference type="ARBA" id="ARBA00022448"/>
    </source>
</evidence>
<dbReference type="GO" id="GO:0030964">
    <property type="term" value="C:NADH dehydrogenase complex"/>
    <property type="evidence" value="ECO:0007669"/>
    <property type="project" value="TreeGrafter"/>
</dbReference>
<protein>
    <recommendedName>
        <fullName evidence="9">NADH:quinone oxidoreductase/Mrp antiporter membrane subunit domain-containing protein</fullName>
    </recommendedName>
</protein>
<evidence type="ECO:0000313" key="8">
    <source>
        <dbReference type="EMBL" id="SVA42078.1"/>
    </source>
</evidence>
<evidence type="ECO:0000256" key="6">
    <source>
        <dbReference type="ARBA" id="ARBA00023136"/>
    </source>
</evidence>
<keyword evidence="6 7" id="KW-0472">Membrane</keyword>
<dbReference type="EMBL" id="UINC01009383">
    <property type="protein sequence ID" value="SVA42078.1"/>
    <property type="molecule type" value="Genomic_DNA"/>
</dbReference>
<dbReference type="Pfam" id="PF00420">
    <property type="entry name" value="Oxidored_q2"/>
    <property type="match status" value="1"/>
</dbReference>
<feature type="transmembrane region" description="Helical" evidence="7">
    <location>
        <begin position="6"/>
        <end position="22"/>
    </location>
</feature>
<reference evidence="8" key="1">
    <citation type="submission" date="2018-05" db="EMBL/GenBank/DDBJ databases">
        <authorList>
            <person name="Lanie J.A."/>
            <person name="Ng W.-L."/>
            <person name="Kazmierczak K.M."/>
            <person name="Andrzejewski T.M."/>
            <person name="Davidsen T.M."/>
            <person name="Wayne K.J."/>
            <person name="Tettelin H."/>
            <person name="Glass J.I."/>
            <person name="Rusch D."/>
            <person name="Podicherti R."/>
            <person name="Tsui H.-C.T."/>
            <person name="Winkler M.E."/>
        </authorList>
    </citation>
    <scope>NUCLEOTIDE SEQUENCE</scope>
</reference>
<proteinExistence type="inferred from homology"/>
<dbReference type="FunFam" id="1.10.287.3510:FF:000001">
    <property type="entry name" value="NADH-quinone oxidoreductase subunit K"/>
    <property type="match status" value="1"/>
</dbReference>
<evidence type="ECO:0008006" key="9">
    <source>
        <dbReference type="Google" id="ProtNLM"/>
    </source>
</evidence>
<dbReference type="InterPro" id="IPR001133">
    <property type="entry name" value="NADH_UbQ_OxRdtase_chain4L/K"/>
</dbReference>
<dbReference type="PANTHER" id="PTHR11434">
    <property type="entry name" value="NADH-UBIQUINONE OXIDOREDUCTASE SUBUNIT ND4L"/>
    <property type="match status" value="1"/>
</dbReference>
<evidence type="ECO:0000256" key="7">
    <source>
        <dbReference type="SAM" id="Phobius"/>
    </source>
</evidence>
<organism evidence="8">
    <name type="scientific">marine metagenome</name>
    <dbReference type="NCBI Taxonomy" id="408172"/>
    <lineage>
        <taxon>unclassified sequences</taxon>
        <taxon>metagenomes</taxon>
        <taxon>ecological metagenomes</taxon>
    </lineage>
</organism>
<dbReference type="HAMAP" id="MF_01456">
    <property type="entry name" value="NDH1_NuoK"/>
    <property type="match status" value="1"/>
</dbReference>
<dbReference type="NCBIfam" id="NF004319">
    <property type="entry name" value="PRK05715.1-1"/>
    <property type="match status" value="1"/>
</dbReference>